<proteinExistence type="predicted"/>
<evidence type="ECO:0000313" key="3">
    <source>
        <dbReference type="EMBL" id="KIK51161.1"/>
    </source>
</evidence>
<dbReference type="AlphaFoldDB" id="A0A0D0BA56"/>
<keyword evidence="2" id="KW-0732">Signal</keyword>
<keyword evidence="1" id="KW-0472">Membrane</keyword>
<dbReference type="PANTHER" id="PTHR48174">
    <property type="entry name" value="DUF946 FAMILY PROTEIN"/>
    <property type="match status" value="1"/>
</dbReference>
<organism evidence="3 4">
    <name type="scientific">Collybiopsis luxurians FD-317 M1</name>
    <dbReference type="NCBI Taxonomy" id="944289"/>
    <lineage>
        <taxon>Eukaryota</taxon>
        <taxon>Fungi</taxon>
        <taxon>Dikarya</taxon>
        <taxon>Basidiomycota</taxon>
        <taxon>Agaricomycotina</taxon>
        <taxon>Agaricomycetes</taxon>
        <taxon>Agaricomycetidae</taxon>
        <taxon>Agaricales</taxon>
        <taxon>Marasmiineae</taxon>
        <taxon>Omphalotaceae</taxon>
        <taxon>Collybiopsis</taxon>
        <taxon>Collybiopsis luxurians</taxon>
    </lineage>
</organism>
<evidence type="ECO:0000313" key="4">
    <source>
        <dbReference type="Proteomes" id="UP000053593"/>
    </source>
</evidence>
<dbReference type="Pfam" id="PF06101">
    <property type="entry name" value="Vps62"/>
    <property type="match status" value="1"/>
</dbReference>
<dbReference type="EMBL" id="KN834871">
    <property type="protein sequence ID" value="KIK51161.1"/>
    <property type="molecule type" value="Genomic_DNA"/>
</dbReference>
<dbReference type="HOGENOM" id="CLU_024079_3_0_1"/>
<keyword evidence="1" id="KW-1133">Transmembrane helix</keyword>
<accession>A0A0D0BA56</accession>
<evidence type="ECO:0008006" key="5">
    <source>
        <dbReference type="Google" id="ProtNLM"/>
    </source>
</evidence>
<keyword evidence="1" id="KW-0812">Transmembrane</keyword>
<feature type="chain" id="PRO_5002224537" description="Vacuolar protein sorting-associated protein 62" evidence="2">
    <location>
        <begin position="26"/>
        <end position="434"/>
    </location>
</feature>
<evidence type="ECO:0000256" key="1">
    <source>
        <dbReference type="SAM" id="Phobius"/>
    </source>
</evidence>
<name>A0A0D0BA56_9AGAR</name>
<dbReference type="Proteomes" id="UP000053593">
    <property type="component" value="Unassembled WGS sequence"/>
</dbReference>
<evidence type="ECO:0000256" key="2">
    <source>
        <dbReference type="SAM" id="SignalP"/>
    </source>
</evidence>
<dbReference type="InterPro" id="IPR009291">
    <property type="entry name" value="Vps62"/>
</dbReference>
<protein>
    <recommendedName>
        <fullName evidence="5">Vacuolar protein sorting-associated protein 62</fullName>
    </recommendedName>
</protein>
<dbReference type="OrthoDB" id="188042at2759"/>
<sequence>MVSQRNFPVPLFTALFLAAATTSSASSLPTKANSTVPEYVLNYAPLVWLHSEDPFKPSDLLTHIRHTTPMINQTPISSFNSKLDLDNLADLNSVGFDHNQQVSLTSNDDPISLPLPSWLYGETPDSSGKIHNAIPCVVILVEKTPREIDAFFFYFYSYDQGGNITQVLEPLDSLFKDDRAVQDGMHFGDHIGDWEHNMIQFVDRKPTGIYYSQHSDGQGFGWDDPEVSKQDGRPIVYSALGSHANYASSGSHIHDDALIDYCDAGYKWDPILSAYFYQLEPTSNFTLTPLTTTIESASTYPTSFLYYTGRWGDDQYPDSDPRQKTVPYFNLKRFNAGPTGPRTKDLLRKGLFPDQRPKKSWIQWGVGVYMSLYPCCLRGWRVCMSGAALVGVGAGIAVGMRYVIREAMKRYRRRGYEKLGMEIPLHDVEARRDD</sequence>
<dbReference type="PANTHER" id="PTHR48174:SF5">
    <property type="entry name" value="VACUOLAR PROTEIN SORTING-ASSOCIATED PROTEIN 62"/>
    <property type="match status" value="1"/>
</dbReference>
<feature type="signal peptide" evidence="2">
    <location>
        <begin position="1"/>
        <end position="25"/>
    </location>
</feature>
<feature type="transmembrane region" description="Helical" evidence="1">
    <location>
        <begin position="379"/>
        <end position="404"/>
    </location>
</feature>
<gene>
    <name evidence="3" type="ORF">GYMLUDRAFT_208879</name>
</gene>
<reference evidence="3 4" key="1">
    <citation type="submission" date="2014-04" db="EMBL/GenBank/DDBJ databases">
        <title>Evolutionary Origins and Diversification of the Mycorrhizal Mutualists.</title>
        <authorList>
            <consortium name="DOE Joint Genome Institute"/>
            <consortium name="Mycorrhizal Genomics Consortium"/>
            <person name="Kohler A."/>
            <person name="Kuo A."/>
            <person name="Nagy L.G."/>
            <person name="Floudas D."/>
            <person name="Copeland A."/>
            <person name="Barry K.W."/>
            <person name="Cichocki N."/>
            <person name="Veneault-Fourrey C."/>
            <person name="LaButti K."/>
            <person name="Lindquist E.A."/>
            <person name="Lipzen A."/>
            <person name="Lundell T."/>
            <person name="Morin E."/>
            <person name="Murat C."/>
            <person name="Riley R."/>
            <person name="Ohm R."/>
            <person name="Sun H."/>
            <person name="Tunlid A."/>
            <person name="Henrissat B."/>
            <person name="Grigoriev I.V."/>
            <person name="Hibbett D.S."/>
            <person name="Martin F."/>
        </authorList>
    </citation>
    <scope>NUCLEOTIDE SEQUENCE [LARGE SCALE GENOMIC DNA]</scope>
    <source>
        <strain evidence="3 4">FD-317 M1</strain>
    </source>
</reference>
<keyword evidence="4" id="KW-1185">Reference proteome</keyword>